<dbReference type="PANTHER" id="PTHR37984:SF7">
    <property type="entry name" value="INTEGRASE CATALYTIC DOMAIN-CONTAINING PROTEIN"/>
    <property type="match status" value="1"/>
</dbReference>
<dbReference type="RefSeq" id="XP_006823887.1">
    <property type="nucleotide sequence ID" value="XM_006823824.1"/>
</dbReference>
<dbReference type="InterPro" id="IPR000477">
    <property type="entry name" value="RT_dom"/>
</dbReference>
<evidence type="ECO:0000313" key="3">
    <source>
        <dbReference type="RefSeq" id="XP_006823887.1"/>
    </source>
</evidence>
<evidence type="ECO:0000259" key="1">
    <source>
        <dbReference type="Pfam" id="PF00078"/>
    </source>
</evidence>
<dbReference type="InterPro" id="IPR008916">
    <property type="entry name" value="Retrov_capsid_C"/>
</dbReference>
<dbReference type="SUPFAM" id="SSF50630">
    <property type="entry name" value="Acid proteases"/>
    <property type="match status" value="1"/>
</dbReference>
<dbReference type="Proteomes" id="UP000694865">
    <property type="component" value="Unplaced"/>
</dbReference>
<dbReference type="GeneID" id="102805367"/>
<proteinExistence type="predicted"/>
<gene>
    <name evidence="3" type="primary">LOC102805367</name>
</gene>
<dbReference type="CDD" id="cd05481">
    <property type="entry name" value="retropepsin_like_LTR_1"/>
    <property type="match status" value="1"/>
</dbReference>
<accession>A0ABM0MV46</accession>
<evidence type="ECO:0000313" key="2">
    <source>
        <dbReference type="Proteomes" id="UP000694865"/>
    </source>
</evidence>
<feature type="domain" description="Reverse transcriptase" evidence="1">
    <location>
        <begin position="473"/>
        <end position="541"/>
    </location>
</feature>
<name>A0ABM0MV46_SACKO</name>
<dbReference type="InterPro" id="IPR043502">
    <property type="entry name" value="DNA/RNA_pol_sf"/>
</dbReference>
<dbReference type="InterPro" id="IPR043128">
    <property type="entry name" value="Rev_trsase/Diguanyl_cyclase"/>
</dbReference>
<dbReference type="InterPro" id="IPR050951">
    <property type="entry name" value="Retrovirus_Pol_polyprotein"/>
</dbReference>
<dbReference type="Gene3D" id="1.10.1200.30">
    <property type="match status" value="1"/>
</dbReference>
<dbReference type="SUPFAM" id="SSF56672">
    <property type="entry name" value="DNA/RNA polymerases"/>
    <property type="match status" value="1"/>
</dbReference>
<dbReference type="Pfam" id="PF00078">
    <property type="entry name" value="RVT_1"/>
    <property type="match status" value="1"/>
</dbReference>
<protein>
    <submittedName>
        <fullName evidence="3">Uncharacterized protein LOC102805367</fullName>
    </submittedName>
</protein>
<dbReference type="CDD" id="cd01647">
    <property type="entry name" value="RT_LTR"/>
    <property type="match status" value="1"/>
</dbReference>
<dbReference type="Gene3D" id="3.30.70.270">
    <property type="match status" value="1"/>
</dbReference>
<dbReference type="InterPro" id="IPR021109">
    <property type="entry name" value="Peptidase_aspartic_dom_sf"/>
</dbReference>
<dbReference type="PANTHER" id="PTHR37984">
    <property type="entry name" value="PROTEIN CBG26694"/>
    <property type="match status" value="1"/>
</dbReference>
<dbReference type="SUPFAM" id="SSF47353">
    <property type="entry name" value="Retrovirus capsid dimerization domain-like"/>
    <property type="match status" value="1"/>
</dbReference>
<organism evidence="2 3">
    <name type="scientific">Saccoglossus kowalevskii</name>
    <name type="common">Acorn worm</name>
    <dbReference type="NCBI Taxonomy" id="10224"/>
    <lineage>
        <taxon>Eukaryota</taxon>
        <taxon>Metazoa</taxon>
        <taxon>Hemichordata</taxon>
        <taxon>Enteropneusta</taxon>
        <taxon>Harrimaniidae</taxon>
        <taxon>Saccoglossus</taxon>
    </lineage>
</organism>
<sequence>MYNSWNFDDADDRKKPDKILEKFVQHLEPKSNHRIHRYQFQHMRQEPEETVDNFMSKLKNVAAKYKLESDKEMEERLVDQLIWGSCHPDVQKKLIGRNEKLTLKDAIDVARSFEATNKQMRLLASNQDYSSPNKSVNTIKKYSKPQSYKPQQQTKICNNCGKTHDISARKNCPAYGSQCHKCGKMNHWQSVCKSSKKIQNRPTQRRNRQQIHDIGYNTDMTEEETLTIGTIHANDNREEVYTLLQIERAELTQKINLKCKVDTGAQSNVLPLRLFRNIFPDKIDSKGNPKPNALQGTNMILSAYGGSQIKQLGTITIPCQHRGRKINCIFYVTDATGPAILGLKACRALNLISLHCAIESKHTTNAAKQTAQKSPNYIDSDIPLKDRPPIRDKEHLLQMYPDCFDNVVGCFENYTYHITLDPKVPPVVHAARRIPIELRDRLKTELTEMENKNIITKVNQPTDWVNSLVIREKENGRLRLCLDPKDLNTAIKQEHHPTPTLEEITHKLTGAKRFSKLDARNGYWNVKLDEESSVLTTFNTPFGRYRSYECHLDSA</sequence>
<keyword evidence="2" id="KW-1185">Reference proteome</keyword>
<reference evidence="3" key="1">
    <citation type="submission" date="2025-08" db="UniProtKB">
        <authorList>
            <consortium name="RefSeq"/>
        </authorList>
    </citation>
    <scope>IDENTIFICATION</scope>
    <source>
        <tissue evidence="3">Testes</tissue>
    </source>
</reference>
<dbReference type="Gene3D" id="3.10.10.10">
    <property type="entry name" value="HIV Type 1 Reverse Transcriptase, subunit A, domain 1"/>
    <property type="match status" value="1"/>
</dbReference>